<evidence type="ECO:0000313" key="3">
    <source>
        <dbReference type="EMBL" id="PZQ63102.1"/>
    </source>
</evidence>
<dbReference type="Gene3D" id="1.25.40.10">
    <property type="entry name" value="Tetratricopeptide repeat domain"/>
    <property type="match status" value="1"/>
</dbReference>
<evidence type="ECO:0000313" key="4">
    <source>
        <dbReference type="Proteomes" id="UP000249229"/>
    </source>
</evidence>
<keyword evidence="2" id="KW-0802">TPR repeat</keyword>
<evidence type="ECO:0000256" key="2">
    <source>
        <dbReference type="PROSITE-ProRule" id="PRU00339"/>
    </source>
</evidence>
<dbReference type="GO" id="GO:0008476">
    <property type="term" value="F:protein-tyrosine sulfotransferase activity"/>
    <property type="evidence" value="ECO:0007669"/>
    <property type="project" value="InterPro"/>
</dbReference>
<dbReference type="Proteomes" id="UP000249229">
    <property type="component" value="Unassembled WGS sequence"/>
</dbReference>
<reference evidence="3 4" key="1">
    <citation type="submission" date="2017-08" db="EMBL/GenBank/DDBJ databases">
        <title>Infants hospitalized years apart are colonized by the same room-sourced microbial strains.</title>
        <authorList>
            <person name="Brooks B."/>
            <person name="Olm M.R."/>
            <person name="Firek B.A."/>
            <person name="Baker R."/>
            <person name="Thomas B.C."/>
            <person name="Morowitz M.J."/>
            <person name="Banfield J.F."/>
        </authorList>
    </citation>
    <scope>NUCLEOTIDE SEQUENCE [LARGE SCALE GENOMIC DNA]</scope>
    <source>
        <strain evidence="3">S2_005_001_R1_22</strain>
    </source>
</reference>
<proteinExistence type="predicted"/>
<evidence type="ECO:0000256" key="1">
    <source>
        <dbReference type="ARBA" id="ARBA00022679"/>
    </source>
</evidence>
<comment type="caution">
    <text evidence="3">The sequence shown here is derived from an EMBL/GenBank/DDBJ whole genome shotgun (WGS) entry which is preliminary data.</text>
</comment>
<dbReference type="SUPFAM" id="SSF52540">
    <property type="entry name" value="P-loop containing nucleoside triphosphate hydrolases"/>
    <property type="match status" value="1"/>
</dbReference>
<dbReference type="Gene3D" id="3.40.50.300">
    <property type="entry name" value="P-loop containing nucleotide triphosphate hydrolases"/>
    <property type="match status" value="1"/>
</dbReference>
<keyword evidence="1 3" id="KW-0808">Transferase</keyword>
<protein>
    <submittedName>
        <fullName evidence="3">Sulfotransferase</fullName>
    </submittedName>
</protein>
<dbReference type="PANTHER" id="PTHR12788:SF10">
    <property type="entry name" value="PROTEIN-TYROSINE SULFOTRANSFERASE"/>
    <property type="match status" value="1"/>
</dbReference>
<dbReference type="Pfam" id="PF13469">
    <property type="entry name" value="Sulfotransfer_3"/>
    <property type="match status" value="1"/>
</dbReference>
<dbReference type="SUPFAM" id="SSF48452">
    <property type="entry name" value="TPR-like"/>
    <property type="match status" value="1"/>
</dbReference>
<dbReference type="AlphaFoldDB" id="A0A2W5PBD3"/>
<dbReference type="InterPro" id="IPR019734">
    <property type="entry name" value="TPR_rpt"/>
</dbReference>
<dbReference type="InterPro" id="IPR011990">
    <property type="entry name" value="TPR-like_helical_dom_sf"/>
</dbReference>
<organism evidence="3 4">
    <name type="scientific">Sphingomonas taxi</name>
    <dbReference type="NCBI Taxonomy" id="1549858"/>
    <lineage>
        <taxon>Bacteria</taxon>
        <taxon>Pseudomonadati</taxon>
        <taxon>Pseudomonadota</taxon>
        <taxon>Alphaproteobacteria</taxon>
        <taxon>Sphingomonadales</taxon>
        <taxon>Sphingomonadaceae</taxon>
        <taxon>Sphingomonas</taxon>
    </lineage>
</organism>
<sequence>MLLAARPVDCGVGRDERVAAARAALARGDWTAVARFAGAVLAECGEDAEALFLHGLADAAAGRVAAAIELIERAVARCPAGEYRAQLARLYVGVRRDGDAATVLAAAEAALPDDALSRDTIGCVYARLGDHAASLPHFDVAVALAPDHVGYRYNHAAALGFLGCTDAAEAAVEALLERAPDDARAHHLLAGLRKQTAARHHVDRLTTVRARARDDRSRVLLGYALAKELDDLGRAGDALDTLCSTNAAHRATLSYDIADDIAIFDAIEAAWPMMSAAPVTTPASDAPIFVIGMPRTGTTLVDRILSSHPQVESAGELQAMPLAVKAAAGTRTRHVLDVETIHAAASADAGAVGRDYLRRAQHHRRDPAHRFVDKFPGNFHYAGVIARALPNARIVCLRRHPMDTVLSNFRNLFAIGSRYYDYSYDLADIAAYYVRFSRLMALWRTALPGRVLELRYEDLVADQECQTRRLLDHCGLSWSDACLAFHDNAAPVSTPSAAQVRRPLYRDAVARWKRHADVLAPARRVFEEAGIAID</sequence>
<dbReference type="PANTHER" id="PTHR12788">
    <property type="entry name" value="PROTEIN-TYROSINE SULFOTRANSFERASE 2"/>
    <property type="match status" value="1"/>
</dbReference>
<accession>A0A2W5PBD3</accession>
<gene>
    <name evidence="3" type="ORF">DI544_02735</name>
</gene>
<name>A0A2W5PBD3_9SPHN</name>
<dbReference type="PROSITE" id="PS50005">
    <property type="entry name" value="TPR"/>
    <property type="match status" value="1"/>
</dbReference>
<dbReference type="EMBL" id="QFQI01000001">
    <property type="protein sequence ID" value="PZQ63102.1"/>
    <property type="molecule type" value="Genomic_DNA"/>
</dbReference>
<feature type="repeat" description="TPR" evidence="2">
    <location>
        <begin position="115"/>
        <end position="148"/>
    </location>
</feature>
<dbReference type="InterPro" id="IPR027417">
    <property type="entry name" value="P-loop_NTPase"/>
</dbReference>
<dbReference type="InterPro" id="IPR026634">
    <property type="entry name" value="TPST-like"/>
</dbReference>